<accession>A0A928VPX1</accession>
<sequence length="96" mass="11156">MRRYVIAHTASRDITDIVDYLSDRDIALGESFIRDFTEKCRYLTQYPMIGKAYPQLQSGLRGIVLNRHLIFYTVTDEAITVVRVIRGDRNLDALFN</sequence>
<dbReference type="InterPro" id="IPR051803">
    <property type="entry name" value="TA_system_RelE-like_toxin"/>
</dbReference>
<dbReference type="RefSeq" id="WP_264326415.1">
    <property type="nucleotide sequence ID" value="NZ_JADEXQ010000069.1"/>
</dbReference>
<dbReference type="AlphaFoldDB" id="A0A928VPX1"/>
<comment type="caution">
    <text evidence="3">The sequence shown here is derived from an EMBL/GenBank/DDBJ whole genome shotgun (WGS) entry which is preliminary data.</text>
</comment>
<dbReference type="EMBL" id="JADEXQ010000069">
    <property type="protein sequence ID" value="MBE9031587.1"/>
    <property type="molecule type" value="Genomic_DNA"/>
</dbReference>
<evidence type="ECO:0000313" key="4">
    <source>
        <dbReference type="Proteomes" id="UP000625316"/>
    </source>
</evidence>
<organism evidence="3 4">
    <name type="scientific">Romeriopsis navalis LEGE 11480</name>
    <dbReference type="NCBI Taxonomy" id="2777977"/>
    <lineage>
        <taxon>Bacteria</taxon>
        <taxon>Bacillati</taxon>
        <taxon>Cyanobacteriota</taxon>
        <taxon>Cyanophyceae</taxon>
        <taxon>Leptolyngbyales</taxon>
        <taxon>Leptolyngbyaceae</taxon>
        <taxon>Romeriopsis</taxon>
        <taxon>Romeriopsis navalis</taxon>
    </lineage>
</organism>
<dbReference type="InterPro" id="IPR035093">
    <property type="entry name" value="RelE/ParE_toxin_dom_sf"/>
</dbReference>
<keyword evidence="2" id="KW-1277">Toxin-antitoxin system</keyword>
<comment type="similarity">
    <text evidence="1">Belongs to the RelE toxin family.</text>
</comment>
<dbReference type="InterPro" id="IPR007712">
    <property type="entry name" value="RelE/ParE_toxin"/>
</dbReference>
<protein>
    <submittedName>
        <fullName evidence="3">Type II toxin-antitoxin system RelE/ParE family toxin</fullName>
    </submittedName>
</protein>
<proteinExistence type="inferred from homology"/>
<dbReference type="Pfam" id="PF05016">
    <property type="entry name" value="ParE_toxin"/>
    <property type="match status" value="1"/>
</dbReference>
<evidence type="ECO:0000313" key="3">
    <source>
        <dbReference type="EMBL" id="MBE9031587.1"/>
    </source>
</evidence>
<evidence type="ECO:0000256" key="1">
    <source>
        <dbReference type="ARBA" id="ARBA00006226"/>
    </source>
</evidence>
<dbReference type="Gene3D" id="3.30.2310.20">
    <property type="entry name" value="RelE-like"/>
    <property type="match status" value="1"/>
</dbReference>
<dbReference type="PANTHER" id="PTHR33755:SF6">
    <property type="entry name" value="PLASMID STABILIZATION SYSTEM PROTEIN"/>
    <property type="match status" value="1"/>
</dbReference>
<dbReference type="PANTHER" id="PTHR33755">
    <property type="entry name" value="TOXIN PARE1-RELATED"/>
    <property type="match status" value="1"/>
</dbReference>
<dbReference type="Proteomes" id="UP000625316">
    <property type="component" value="Unassembled WGS sequence"/>
</dbReference>
<gene>
    <name evidence="3" type="ORF">IQ266_17785</name>
</gene>
<name>A0A928VPX1_9CYAN</name>
<evidence type="ECO:0000256" key="2">
    <source>
        <dbReference type="ARBA" id="ARBA00022649"/>
    </source>
</evidence>
<reference evidence="3" key="1">
    <citation type="submission" date="2020-10" db="EMBL/GenBank/DDBJ databases">
        <authorList>
            <person name="Castelo-Branco R."/>
            <person name="Eusebio N."/>
            <person name="Adriana R."/>
            <person name="Vieira A."/>
            <person name="Brugerolle De Fraissinette N."/>
            <person name="Rezende De Castro R."/>
            <person name="Schneider M.P."/>
            <person name="Vasconcelos V."/>
            <person name="Leao P.N."/>
        </authorList>
    </citation>
    <scope>NUCLEOTIDE SEQUENCE</scope>
    <source>
        <strain evidence="3">LEGE 11480</strain>
    </source>
</reference>
<keyword evidence="4" id="KW-1185">Reference proteome</keyword>